<feature type="signal peptide" evidence="1">
    <location>
        <begin position="1"/>
        <end position="22"/>
    </location>
</feature>
<reference evidence="2" key="2">
    <citation type="submission" date="2012-05" db="EMBL/GenBank/DDBJ databases">
        <title>The Genome Annotation of Fusarium oxysporum Cotton.</title>
        <authorList>
            <consortium name="The Broad Institute Genomics Platform"/>
            <person name="Ma L.-J."/>
            <person name="Corby-Kistler H."/>
            <person name="Broz K."/>
            <person name="Gale L.R."/>
            <person name="Jonkers W."/>
            <person name="O'Donnell K."/>
            <person name="Ploetz R."/>
            <person name="Steinberg C."/>
            <person name="Schwartz D.C."/>
            <person name="VanEtten H."/>
            <person name="Zhou S."/>
            <person name="Young S.K."/>
            <person name="Zeng Q."/>
            <person name="Gargeya S."/>
            <person name="Fitzgerald M."/>
            <person name="Abouelleil A."/>
            <person name="Alvarado L."/>
            <person name="Chapman S.B."/>
            <person name="Gainer-Dewar J."/>
            <person name="Goldberg J."/>
            <person name="Griggs A."/>
            <person name="Gujja S."/>
            <person name="Hansen M."/>
            <person name="Howarth C."/>
            <person name="Imamovic A."/>
            <person name="Ireland A."/>
            <person name="Larimer J."/>
            <person name="McCowan C."/>
            <person name="Murphy C."/>
            <person name="Pearson M."/>
            <person name="Poon T.W."/>
            <person name="Priest M."/>
            <person name="Roberts A."/>
            <person name="Saif S."/>
            <person name="Shea T."/>
            <person name="Sykes S."/>
            <person name="Wortman J."/>
            <person name="Nusbaum C."/>
            <person name="Birren B."/>
        </authorList>
    </citation>
    <scope>NUCLEOTIDE SEQUENCE</scope>
    <source>
        <strain evidence="2">25433</strain>
    </source>
</reference>
<dbReference type="HOGENOM" id="CLU_1489090_0_0_1"/>
<evidence type="ECO:0000256" key="1">
    <source>
        <dbReference type="SAM" id="SignalP"/>
    </source>
</evidence>
<name>X0KHG2_FUSOX</name>
<dbReference type="EMBL" id="JH658208">
    <property type="protein sequence ID" value="EXM12923.1"/>
    <property type="molecule type" value="Genomic_DNA"/>
</dbReference>
<evidence type="ECO:0000313" key="2">
    <source>
        <dbReference type="EMBL" id="EXM12923.1"/>
    </source>
</evidence>
<evidence type="ECO:0008006" key="3">
    <source>
        <dbReference type="Google" id="ProtNLM"/>
    </source>
</evidence>
<feature type="chain" id="PRO_5004943000" description="C2H2-type domain-containing protein" evidence="1">
    <location>
        <begin position="23"/>
        <end position="181"/>
    </location>
</feature>
<keyword evidence="1" id="KW-0732">Signal</keyword>
<sequence length="181" mass="19814">MRIFSALVTICVLIAERQLVCGSPTQTLHQRSDDHALQSRGWNPFTCFGCGWAFQCNPFHCGPGSGSLSHARPHRGTFTYDTAVPRRAVRRIDDNLTVYVDPNADGSLTFRFYLSSLFSLHISNIAGAVRLGNTDPARNHLPNPEPNSHFDIIVPGDTVNAAVLQTSGGVTIQDHLMDNPT</sequence>
<accession>X0KHG2</accession>
<dbReference type="Proteomes" id="UP000030701">
    <property type="component" value="Unassembled WGS sequence"/>
</dbReference>
<proteinExistence type="predicted"/>
<dbReference type="AlphaFoldDB" id="X0KHG2"/>
<protein>
    <recommendedName>
        <fullName evidence="3">C2H2-type domain-containing protein</fullName>
    </recommendedName>
</protein>
<gene>
    <name evidence="2" type="ORF">FOTG_18604</name>
</gene>
<reference evidence="2" key="1">
    <citation type="submission" date="2011-11" db="EMBL/GenBank/DDBJ databases">
        <title>The Genome Sequence of Fusarium oxysporum Cotton.</title>
        <authorList>
            <consortium name="The Broad Institute Genome Sequencing Platform"/>
            <person name="Ma L.-J."/>
            <person name="Gale L.R."/>
            <person name="Schwartz D.C."/>
            <person name="Zhou S."/>
            <person name="Corby-Kistler H."/>
            <person name="Young S.K."/>
            <person name="Zeng Q."/>
            <person name="Gargeya S."/>
            <person name="Fitzgerald M."/>
            <person name="Haas B."/>
            <person name="Abouelleil A."/>
            <person name="Alvarado L."/>
            <person name="Arachchi H.M."/>
            <person name="Berlin A."/>
            <person name="Brown A."/>
            <person name="Chapman S.B."/>
            <person name="Chen Z."/>
            <person name="Dunbar C."/>
            <person name="Freedman E."/>
            <person name="Gearin G."/>
            <person name="Goldberg J."/>
            <person name="Griggs A."/>
            <person name="Gujja S."/>
            <person name="Heiman D."/>
            <person name="Howarth C."/>
            <person name="Larson L."/>
            <person name="Lui A."/>
            <person name="MacDonald P.J.P."/>
            <person name="Montmayeur A."/>
            <person name="Murphy C."/>
            <person name="Neiman D."/>
            <person name="Pearson M."/>
            <person name="Priest M."/>
            <person name="Roberts A."/>
            <person name="Saif S."/>
            <person name="Shea T."/>
            <person name="Shenoy N."/>
            <person name="Sisk P."/>
            <person name="Stolte C."/>
            <person name="Sykes S."/>
            <person name="Wortman J."/>
            <person name="Nusbaum C."/>
            <person name="Birren B."/>
        </authorList>
    </citation>
    <scope>NUCLEOTIDE SEQUENCE [LARGE SCALE GENOMIC DNA]</scope>
    <source>
        <strain evidence="2">25433</strain>
    </source>
</reference>
<organism evidence="2">
    <name type="scientific">Fusarium oxysporum f. sp. vasinfectum 25433</name>
    <dbReference type="NCBI Taxonomy" id="1089449"/>
    <lineage>
        <taxon>Eukaryota</taxon>
        <taxon>Fungi</taxon>
        <taxon>Dikarya</taxon>
        <taxon>Ascomycota</taxon>
        <taxon>Pezizomycotina</taxon>
        <taxon>Sordariomycetes</taxon>
        <taxon>Hypocreomycetidae</taxon>
        <taxon>Hypocreales</taxon>
        <taxon>Nectriaceae</taxon>
        <taxon>Fusarium</taxon>
        <taxon>Fusarium oxysporum species complex</taxon>
    </lineage>
</organism>